<dbReference type="PANTHER" id="PTHR43716">
    <property type="entry name" value="D-2-HYDROXYGLUTARATE DEHYDROGENASE, MITOCHONDRIAL"/>
    <property type="match status" value="1"/>
</dbReference>
<comment type="similarity">
    <text evidence="2">Belongs to the FAD-binding oxidoreductase/transferase type 4 family.</text>
</comment>
<dbReference type="GO" id="GO:0071949">
    <property type="term" value="F:FAD binding"/>
    <property type="evidence" value="ECO:0007669"/>
    <property type="project" value="InterPro"/>
</dbReference>
<dbReference type="Gene3D" id="3.30.465.10">
    <property type="match status" value="1"/>
</dbReference>
<dbReference type="EMBL" id="WXYQ01000007">
    <property type="protein sequence ID" value="NBG96169.1"/>
    <property type="molecule type" value="Genomic_DNA"/>
</dbReference>
<comment type="cofactor">
    <cofactor evidence="1">
        <name>FAD</name>
        <dbReference type="ChEBI" id="CHEBI:57692"/>
    </cofactor>
</comment>
<gene>
    <name evidence="6" type="ORF">GTQ45_10535</name>
</gene>
<evidence type="ECO:0000313" key="7">
    <source>
        <dbReference type="Proteomes" id="UP000470384"/>
    </source>
</evidence>
<proteinExistence type="inferred from homology"/>
<dbReference type="Gene3D" id="3.30.43.10">
    <property type="entry name" value="Uridine Diphospho-n-acetylenolpyruvylglucosamine Reductase, domain 2"/>
    <property type="match status" value="1"/>
</dbReference>
<dbReference type="SUPFAM" id="SSF56176">
    <property type="entry name" value="FAD-binding/transporter-associated domain-like"/>
    <property type="match status" value="1"/>
</dbReference>
<dbReference type="InterPro" id="IPR016166">
    <property type="entry name" value="FAD-bd_PCMH"/>
</dbReference>
<dbReference type="InterPro" id="IPR051264">
    <property type="entry name" value="FAD-oxidored/transferase_4"/>
</dbReference>
<keyword evidence="4" id="KW-0274">FAD</keyword>
<dbReference type="InterPro" id="IPR004113">
    <property type="entry name" value="FAD-bd_oxidored_4_C"/>
</dbReference>
<dbReference type="Pfam" id="PF01565">
    <property type="entry name" value="FAD_binding_4"/>
    <property type="match status" value="1"/>
</dbReference>
<reference evidence="6 7" key="1">
    <citation type="journal article" date="2016" name="Int. J. Syst. Evol. Microbiol.">
        <title>Pyruvatibacter mobilis gen. nov., sp. nov., a marine bacterium from the culture broth of Picochlorum sp. 122.</title>
        <authorList>
            <person name="Wang G."/>
            <person name="Tang M."/>
            <person name="Wu H."/>
            <person name="Dai S."/>
            <person name="Li T."/>
            <person name="Chen C."/>
            <person name="He H."/>
            <person name="Fan J."/>
            <person name="Xiang W."/>
            <person name="Li X."/>
        </authorList>
    </citation>
    <scope>NUCLEOTIDE SEQUENCE [LARGE SCALE GENOMIC DNA]</scope>
    <source>
        <strain evidence="6 7">GYP-11</strain>
    </source>
</reference>
<dbReference type="GeneID" id="300655317"/>
<dbReference type="Pfam" id="PF02913">
    <property type="entry name" value="FAD-oxidase_C"/>
    <property type="match status" value="1"/>
</dbReference>
<name>A0A845QCL9_9HYPH</name>
<dbReference type="Gene3D" id="1.10.45.10">
    <property type="entry name" value="Vanillyl-alcohol Oxidase, Chain A, domain 4"/>
    <property type="match status" value="1"/>
</dbReference>
<dbReference type="InterPro" id="IPR006094">
    <property type="entry name" value="Oxid_FAD_bind_N"/>
</dbReference>
<dbReference type="InterPro" id="IPR016167">
    <property type="entry name" value="FAD-bd_PCMH_sub1"/>
</dbReference>
<dbReference type="InterPro" id="IPR016171">
    <property type="entry name" value="Vanillyl_alc_oxidase_C-sub2"/>
</dbReference>
<dbReference type="FunFam" id="1.10.45.10:FF:000001">
    <property type="entry name" value="D-lactate dehydrogenase mitochondrial"/>
    <property type="match status" value="1"/>
</dbReference>
<dbReference type="InterPro" id="IPR016169">
    <property type="entry name" value="FAD-bd_PCMH_sub2"/>
</dbReference>
<keyword evidence="3" id="KW-0285">Flavoprotein</keyword>
<dbReference type="PROSITE" id="PS51387">
    <property type="entry name" value="FAD_PCMH"/>
    <property type="match status" value="1"/>
</dbReference>
<dbReference type="AlphaFoldDB" id="A0A845QCL9"/>
<feature type="domain" description="FAD-binding PCMH-type" evidence="5">
    <location>
        <begin position="47"/>
        <end position="228"/>
    </location>
</feature>
<accession>A0A845QCL9</accession>
<dbReference type="Gene3D" id="3.30.70.2740">
    <property type="match status" value="1"/>
</dbReference>
<dbReference type="Gene3D" id="3.30.70.2190">
    <property type="match status" value="1"/>
</dbReference>
<dbReference type="SUPFAM" id="SSF55103">
    <property type="entry name" value="FAD-linked oxidases, C-terminal domain"/>
    <property type="match status" value="1"/>
</dbReference>
<evidence type="ECO:0000256" key="4">
    <source>
        <dbReference type="ARBA" id="ARBA00022827"/>
    </source>
</evidence>
<comment type="caution">
    <text evidence="6">The sequence shown here is derived from an EMBL/GenBank/DDBJ whole genome shotgun (WGS) entry which is preliminary data.</text>
</comment>
<dbReference type="GO" id="GO:0022904">
    <property type="term" value="P:respiratory electron transport chain"/>
    <property type="evidence" value="ECO:0007669"/>
    <property type="project" value="TreeGrafter"/>
</dbReference>
<keyword evidence="7" id="KW-1185">Reference proteome</keyword>
<dbReference type="InterPro" id="IPR016164">
    <property type="entry name" value="FAD-linked_Oxase-like_C"/>
</dbReference>
<organism evidence="6 7">
    <name type="scientific">Pyruvatibacter mobilis</name>
    <dbReference type="NCBI Taxonomy" id="1712261"/>
    <lineage>
        <taxon>Bacteria</taxon>
        <taxon>Pseudomonadati</taxon>
        <taxon>Pseudomonadota</taxon>
        <taxon>Alphaproteobacteria</taxon>
        <taxon>Hyphomicrobiales</taxon>
        <taxon>Parvibaculaceae</taxon>
        <taxon>Pyruvatibacter</taxon>
    </lineage>
</organism>
<dbReference type="PANTHER" id="PTHR43716:SF2">
    <property type="entry name" value="BLL6224 PROTEIN"/>
    <property type="match status" value="1"/>
</dbReference>
<evidence type="ECO:0000259" key="5">
    <source>
        <dbReference type="PROSITE" id="PS51387"/>
    </source>
</evidence>
<dbReference type="GO" id="GO:0003824">
    <property type="term" value="F:catalytic activity"/>
    <property type="evidence" value="ECO:0007669"/>
    <property type="project" value="InterPro"/>
</dbReference>
<dbReference type="OrthoDB" id="9809290at2"/>
<evidence type="ECO:0000256" key="3">
    <source>
        <dbReference type="ARBA" id="ARBA00022630"/>
    </source>
</evidence>
<dbReference type="Proteomes" id="UP000470384">
    <property type="component" value="Unassembled WGS sequence"/>
</dbReference>
<evidence type="ECO:0000256" key="2">
    <source>
        <dbReference type="ARBA" id="ARBA00008000"/>
    </source>
</evidence>
<protein>
    <submittedName>
        <fullName evidence="6">FAD-binding protein</fullName>
    </submittedName>
</protein>
<dbReference type="RefSeq" id="WP_160588220.1">
    <property type="nucleotide sequence ID" value="NZ_BMHN01000001.1"/>
</dbReference>
<evidence type="ECO:0000313" key="6">
    <source>
        <dbReference type="EMBL" id="NBG96169.1"/>
    </source>
</evidence>
<dbReference type="InterPro" id="IPR036318">
    <property type="entry name" value="FAD-bd_PCMH-like_sf"/>
</dbReference>
<sequence>MDTQTHTSPALTPDVIDRFIEAAGPGGALVGGRDDLEKYLVEWRGLYRGETPLVLRPGSVEAVSAIVKIAAETGTPLVPQGGNTGLVGGQIPDASGGQVIVSLERMNKVRAVDALNNAMVVDAGCTLQSIQDAASEIDRLFPLSLASEGSCQVGGVISTNAGGTAVLRYGSMRDLVLGLEAVLPNGEIWNGLTSLRKDNTGYDLMRLLAGAEGTLGIITGAVLKLYPAPKATETAFVAVRDPQAAVELLARLQDVSGGLVATFEIIKRSGFELVLRHFEDAADPFSDPHQWYVLVELTAGTDGWLRGVLEQGLGGAMEAGLVLDAVLAESETQRQALWALRENMSEAQKLEGASIKHDVSVPVSRVPDFLDQATRDVEAAMPGIRPVPFGHIGDGNIHFNLSQPVEMDPQAFIGQWQAMNDIVHGVVARLNGSISAEHGIGTLKREEITRYKSDVALGAMRAIKQALDPKGIMNPGKLV</sequence>
<evidence type="ECO:0000256" key="1">
    <source>
        <dbReference type="ARBA" id="ARBA00001974"/>
    </source>
</evidence>